<feature type="region of interest" description="Disordered" evidence="1">
    <location>
        <begin position="303"/>
        <end position="331"/>
    </location>
</feature>
<keyword evidence="4" id="KW-1185">Reference proteome</keyword>
<evidence type="ECO:0000313" key="4">
    <source>
        <dbReference type="Proteomes" id="UP000729402"/>
    </source>
</evidence>
<dbReference type="Proteomes" id="UP000729402">
    <property type="component" value="Unassembled WGS sequence"/>
</dbReference>
<gene>
    <name evidence="3" type="ORF">GUJ93_ZPchr0279g33329</name>
</gene>
<protein>
    <recommendedName>
        <fullName evidence="2">Integrase catalytic domain-containing protein</fullName>
    </recommendedName>
</protein>
<dbReference type="PROSITE" id="PS50994">
    <property type="entry name" value="INTEGRASE"/>
    <property type="match status" value="1"/>
</dbReference>
<reference evidence="3" key="2">
    <citation type="submission" date="2021-02" db="EMBL/GenBank/DDBJ databases">
        <authorList>
            <person name="Kimball J.A."/>
            <person name="Haas M.W."/>
            <person name="Macchietto M."/>
            <person name="Kono T."/>
            <person name="Duquette J."/>
            <person name="Shao M."/>
        </authorList>
    </citation>
    <scope>NUCLEOTIDE SEQUENCE</scope>
    <source>
        <tissue evidence="3">Fresh leaf tissue</tissue>
    </source>
</reference>
<dbReference type="InterPro" id="IPR001584">
    <property type="entry name" value="Integrase_cat-core"/>
</dbReference>
<name>A0A8J5VEA1_ZIZPA</name>
<comment type="caution">
    <text evidence="3">The sequence shown here is derived from an EMBL/GenBank/DDBJ whole genome shotgun (WGS) entry which is preliminary data.</text>
</comment>
<dbReference type="InterPro" id="IPR057670">
    <property type="entry name" value="SH3_retrovirus"/>
</dbReference>
<organism evidence="3 4">
    <name type="scientific">Zizania palustris</name>
    <name type="common">Northern wild rice</name>
    <dbReference type="NCBI Taxonomy" id="103762"/>
    <lineage>
        <taxon>Eukaryota</taxon>
        <taxon>Viridiplantae</taxon>
        <taxon>Streptophyta</taxon>
        <taxon>Embryophyta</taxon>
        <taxon>Tracheophyta</taxon>
        <taxon>Spermatophyta</taxon>
        <taxon>Magnoliopsida</taxon>
        <taxon>Liliopsida</taxon>
        <taxon>Poales</taxon>
        <taxon>Poaceae</taxon>
        <taxon>BOP clade</taxon>
        <taxon>Oryzoideae</taxon>
        <taxon>Oryzeae</taxon>
        <taxon>Zizaniinae</taxon>
        <taxon>Zizania</taxon>
    </lineage>
</organism>
<dbReference type="InterPro" id="IPR013103">
    <property type="entry name" value="RVT_2"/>
</dbReference>
<evidence type="ECO:0000313" key="3">
    <source>
        <dbReference type="EMBL" id="KAG8043084.1"/>
    </source>
</evidence>
<dbReference type="AlphaFoldDB" id="A0A8J5VEA1"/>
<sequence>MTWIYMLRGKHEVLRCFQDFHKLVANQFNTKIRILRTDNGKEYVNNDFVAYLSDNGIIHQTTCPDTPPQNGVAERKNRHLLEVARSMMFQMNVPKYLWSEAVLTAAYLINRMPSRILGMKSPCELLFGQREFKVPPKVFGCVCFVRDYRPSVGKLDPQAVKCVFVGYSSTQKGYKCWDPVGKKLFVSMDVMFRELEPYYIKPWDLDPFFEEFSSITEGDSREGENGCVQDEGAAQREVIVGAIPCQMNVPVTQVVDQDNVMDMIGDENGEVIAKESAEVTVGTNIEGTVVKEPIVYQRRRLRSQGEHALQPQEPISPVPNLSLDLSPSGSSGNVSPILEHVELPLAQRRDTRSNFGKPPVRYGFEHLSTDHDIANFISYSRISPAYRAFVASLQTVPIPRDWKCAKQDPKWSAAMKEEMHALQKNKTWELVPFPKGKKAVGCKWVFTVKQNPKGEVDRYKARLVAKGYSQTYGIDYDETFAPVAKMSTVRTLISCAVNFGWPLHQMDVKNAFLHGDLQEEVYMEIPPGFANSQTNGKVCKLKKSLYGLKQSPRAWFDRFRRAVCGMGYTQCNGDHTVFYKHRGMYITIMAVYVDDIVITGDDVEEIKCLKENLGRTFEVKDLGSLRYFLGIEIARSPKGIVLSQRKYVLDLLKETGMLGCRPCSTPIDRNHQIDAQSGDPVDKETYQRLVGRLIYLCHTRPDISYAVSVVSRYMHDPRTGHMDVVYRILRYLKRTPGKGLWYKRNAHLNLEGYCDADWASSKDDRRSTSGYCVFVGGNLVSWRSKKQAVVARSTAEAEYRAMALSLCEMLWLKRLLKELRLLRNESMTLQCDNVAAINIANNPIQFDRTKHVEIDRFFIKEKLETGTLKLEYVRSRNQLADCFTKGLGPSESESSCNKMGMIDIFSPS</sequence>
<dbReference type="Pfam" id="PF25597">
    <property type="entry name" value="SH3_retrovirus"/>
    <property type="match status" value="1"/>
</dbReference>
<dbReference type="Pfam" id="PF07727">
    <property type="entry name" value="RVT_2"/>
    <property type="match status" value="1"/>
</dbReference>
<evidence type="ECO:0000256" key="1">
    <source>
        <dbReference type="SAM" id="MobiDB-lite"/>
    </source>
</evidence>
<dbReference type="CDD" id="cd09272">
    <property type="entry name" value="RNase_HI_RT_Ty1"/>
    <property type="match status" value="1"/>
</dbReference>
<dbReference type="OrthoDB" id="1919845at2759"/>
<dbReference type="PANTHER" id="PTHR11439:SF467">
    <property type="entry name" value="INTEGRASE CATALYTIC DOMAIN-CONTAINING PROTEIN"/>
    <property type="match status" value="1"/>
</dbReference>
<feature type="compositionally biased region" description="Low complexity" evidence="1">
    <location>
        <begin position="319"/>
        <end position="331"/>
    </location>
</feature>
<dbReference type="EMBL" id="JAAALK010001273">
    <property type="protein sequence ID" value="KAG8043084.1"/>
    <property type="molecule type" value="Genomic_DNA"/>
</dbReference>
<reference evidence="3" key="1">
    <citation type="journal article" date="2021" name="bioRxiv">
        <title>Whole Genome Assembly and Annotation of Northern Wild Rice, Zizania palustris L., Supports a Whole Genome Duplication in the Zizania Genus.</title>
        <authorList>
            <person name="Haas M."/>
            <person name="Kono T."/>
            <person name="Macchietto M."/>
            <person name="Millas R."/>
            <person name="McGilp L."/>
            <person name="Shao M."/>
            <person name="Duquette J."/>
            <person name="Hirsch C.N."/>
            <person name="Kimball J."/>
        </authorList>
    </citation>
    <scope>NUCLEOTIDE SEQUENCE</scope>
    <source>
        <tissue evidence="3">Fresh leaf tissue</tissue>
    </source>
</reference>
<accession>A0A8J5VEA1</accession>
<dbReference type="GO" id="GO:0015074">
    <property type="term" value="P:DNA integration"/>
    <property type="evidence" value="ECO:0007669"/>
    <property type="project" value="InterPro"/>
</dbReference>
<dbReference type="PANTHER" id="PTHR11439">
    <property type="entry name" value="GAG-POL-RELATED RETROTRANSPOSON"/>
    <property type="match status" value="1"/>
</dbReference>
<proteinExistence type="predicted"/>
<feature type="domain" description="Integrase catalytic" evidence="2">
    <location>
        <begin position="1"/>
        <end position="130"/>
    </location>
</feature>
<evidence type="ECO:0000259" key="2">
    <source>
        <dbReference type="PROSITE" id="PS50994"/>
    </source>
</evidence>